<accession>A0ACA9MR90</accession>
<protein>
    <submittedName>
        <fullName evidence="1">10063_t:CDS:1</fullName>
    </submittedName>
</protein>
<dbReference type="Proteomes" id="UP000789525">
    <property type="component" value="Unassembled WGS sequence"/>
</dbReference>
<evidence type="ECO:0000313" key="1">
    <source>
        <dbReference type="EMBL" id="CAG8599990.1"/>
    </source>
</evidence>
<proteinExistence type="predicted"/>
<dbReference type="EMBL" id="CAJVPT010013890">
    <property type="protein sequence ID" value="CAG8599990.1"/>
    <property type="molecule type" value="Genomic_DNA"/>
</dbReference>
<keyword evidence="2" id="KW-1185">Reference proteome</keyword>
<organism evidence="1 2">
    <name type="scientific">Acaulospora colombiana</name>
    <dbReference type="NCBI Taxonomy" id="27376"/>
    <lineage>
        <taxon>Eukaryota</taxon>
        <taxon>Fungi</taxon>
        <taxon>Fungi incertae sedis</taxon>
        <taxon>Mucoromycota</taxon>
        <taxon>Glomeromycotina</taxon>
        <taxon>Glomeromycetes</taxon>
        <taxon>Diversisporales</taxon>
        <taxon>Acaulosporaceae</taxon>
        <taxon>Acaulospora</taxon>
    </lineage>
</organism>
<sequence>MSPAEKAGPEASSMTPPAKTEPGASLEPSQVKMEAEASSIISPAKAESEVSLEPSQLKTKAEGSPVASPTKTEPTVLLESPHANLEPEAWFPPSQIQPGPTVSFEAPEMMQLDGKCEDSDDAMSIYASSIAASSIGESSGDESFAVISAKKKSGRPYRSTDDYGQDRPEGPTIYHVSIMVVASKLATVRVSSAEGRSKLIPYHLTYFSMKAIPITVFTGFLGSGKTTTILSLLPQLPKDYKVVLLKNEFGDVEVDSQLAKQSSLTAVLYSGWPNEDSTDRDPRSVVPMRMKEALKGSFRFQRSAFPATLAFQIRELEKETGGALKLDAIVTVIDAENFTGYEDTSTTAKMQAAYTDVLLINKWENVSERQLDIVMDHLFTLNEDTPKIKCRGRAGVDPSLIFGIDSKLFTSKDDAGEKIDNHHDEIETVTLWKGDPSQAEHLHRHDEHCKHSHNPSEANRIVSEGLMDRSTLTAALASLKKDTIYRVKGFIRMQEGNEAPTIHILNWAFERFDLSPVHTVGDKPVLAEGIDIQFTVMGERGEVRRKVQSLAEKLGANVN</sequence>
<evidence type="ECO:0000313" key="2">
    <source>
        <dbReference type="Proteomes" id="UP000789525"/>
    </source>
</evidence>
<reference evidence="1" key="1">
    <citation type="submission" date="2021-06" db="EMBL/GenBank/DDBJ databases">
        <authorList>
            <person name="Kallberg Y."/>
            <person name="Tangrot J."/>
            <person name="Rosling A."/>
        </authorList>
    </citation>
    <scope>NUCLEOTIDE SEQUENCE</scope>
    <source>
        <strain evidence="1">CL356</strain>
    </source>
</reference>
<comment type="caution">
    <text evidence="1">The sequence shown here is derived from an EMBL/GenBank/DDBJ whole genome shotgun (WGS) entry which is preliminary data.</text>
</comment>
<name>A0ACA9MR90_9GLOM</name>
<gene>
    <name evidence="1" type="ORF">ACOLOM_LOCUS6647</name>
</gene>